<evidence type="ECO:0000256" key="10">
    <source>
        <dbReference type="NCBIfam" id="TIGR01347"/>
    </source>
</evidence>
<comment type="cofactor">
    <cofactor evidence="1">
        <name>(R)-lipoate</name>
        <dbReference type="ChEBI" id="CHEBI:83088"/>
    </cofactor>
</comment>
<evidence type="ECO:0000256" key="5">
    <source>
        <dbReference type="ARBA" id="ARBA00022532"/>
    </source>
</evidence>
<evidence type="ECO:0000313" key="12">
    <source>
        <dbReference type="EMBL" id="NOU59538.1"/>
    </source>
</evidence>
<feature type="domain" description="Lipoyl-binding" evidence="11">
    <location>
        <begin position="1"/>
        <end position="75"/>
    </location>
</feature>
<dbReference type="Gene3D" id="3.30.559.10">
    <property type="entry name" value="Chloramphenicol acetyltransferase-like domain"/>
    <property type="match status" value="1"/>
</dbReference>
<dbReference type="Pfam" id="PF00364">
    <property type="entry name" value="Biotin_lipoyl"/>
    <property type="match status" value="1"/>
</dbReference>
<dbReference type="Gene3D" id="2.40.50.100">
    <property type="match status" value="1"/>
</dbReference>
<dbReference type="PANTHER" id="PTHR43416:SF5">
    <property type="entry name" value="DIHYDROLIPOYLLYSINE-RESIDUE SUCCINYLTRANSFERASE COMPONENT OF 2-OXOGLUTARATE DEHYDROGENASE COMPLEX, MITOCHONDRIAL"/>
    <property type="match status" value="1"/>
</dbReference>
<dbReference type="EC" id="2.3.1.61" evidence="10"/>
<evidence type="ECO:0000256" key="9">
    <source>
        <dbReference type="ARBA" id="ARBA00052761"/>
    </source>
</evidence>
<dbReference type="InterPro" id="IPR023213">
    <property type="entry name" value="CAT-like_dom_sf"/>
</dbReference>
<dbReference type="PROSITE" id="PS50968">
    <property type="entry name" value="BIOTINYL_LIPOYL"/>
    <property type="match status" value="1"/>
</dbReference>
<keyword evidence="5" id="KW-0816">Tricarboxylic acid cycle</keyword>
<protein>
    <recommendedName>
        <fullName evidence="10">Dihydrolipoyllysine-residue succinyltransferase</fullName>
        <ecNumber evidence="10">2.3.1.61</ecNumber>
    </recommendedName>
</protein>
<evidence type="ECO:0000259" key="11">
    <source>
        <dbReference type="PROSITE" id="PS50968"/>
    </source>
</evidence>
<dbReference type="InterPro" id="IPR006255">
    <property type="entry name" value="SucB"/>
</dbReference>
<keyword evidence="8 12" id="KW-0012">Acyltransferase</keyword>
<proteinExistence type="inferred from homology"/>
<comment type="catalytic activity">
    <reaction evidence="9">
        <text>N(6)-[(R)-dihydrolipoyl]-L-lysyl-[protein] + succinyl-CoA = N(6)-[(R)-S(8)-succinyldihydrolipoyl]-L-lysyl-[protein] + CoA</text>
        <dbReference type="Rhea" id="RHEA:15213"/>
        <dbReference type="Rhea" id="RHEA-COMP:10475"/>
        <dbReference type="Rhea" id="RHEA-COMP:20092"/>
        <dbReference type="ChEBI" id="CHEBI:57287"/>
        <dbReference type="ChEBI" id="CHEBI:57292"/>
        <dbReference type="ChEBI" id="CHEBI:83100"/>
        <dbReference type="ChEBI" id="CHEBI:83120"/>
        <dbReference type="EC" id="2.3.1.61"/>
    </reaction>
</comment>
<dbReference type="InterPro" id="IPR000089">
    <property type="entry name" value="Biotin_lipoyl"/>
</dbReference>
<dbReference type="NCBIfam" id="NF004309">
    <property type="entry name" value="PRK05704.1"/>
    <property type="match status" value="1"/>
</dbReference>
<keyword evidence="13" id="KW-1185">Reference proteome</keyword>
<dbReference type="InterPro" id="IPR003016">
    <property type="entry name" value="2-oxoA_DH_lipoyl-BS"/>
</dbReference>
<dbReference type="Pfam" id="PF00198">
    <property type="entry name" value="2-oxoacid_dh"/>
    <property type="match status" value="1"/>
</dbReference>
<reference evidence="12 13" key="1">
    <citation type="submission" date="2018-12" db="EMBL/GenBank/DDBJ databases">
        <title>Marinifilum JC070 sp. nov., a marine bacterium isolated from Yongle Blue Hole in the South China Sea.</title>
        <authorList>
            <person name="Fu T."/>
        </authorList>
    </citation>
    <scope>NUCLEOTIDE SEQUENCE [LARGE SCALE GENOMIC DNA]</scope>
    <source>
        <strain evidence="12 13">JC070</strain>
    </source>
</reference>
<name>A0ABX1WTX1_9BACT</name>
<organism evidence="12 13">
    <name type="scientific">Marinifilum caeruleilacunae</name>
    <dbReference type="NCBI Taxonomy" id="2499076"/>
    <lineage>
        <taxon>Bacteria</taxon>
        <taxon>Pseudomonadati</taxon>
        <taxon>Bacteroidota</taxon>
        <taxon>Bacteroidia</taxon>
        <taxon>Marinilabiliales</taxon>
        <taxon>Marinifilaceae</taxon>
    </lineage>
</organism>
<dbReference type="Proteomes" id="UP000732105">
    <property type="component" value="Unassembled WGS sequence"/>
</dbReference>
<evidence type="ECO:0000256" key="4">
    <source>
        <dbReference type="ARBA" id="ARBA00007317"/>
    </source>
</evidence>
<dbReference type="CDD" id="cd06849">
    <property type="entry name" value="lipoyl_domain"/>
    <property type="match status" value="1"/>
</dbReference>
<dbReference type="SUPFAM" id="SSF51230">
    <property type="entry name" value="Single hybrid motif"/>
    <property type="match status" value="1"/>
</dbReference>
<evidence type="ECO:0000256" key="6">
    <source>
        <dbReference type="ARBA" id="ARBA00022679"/>
    </source>
</evidence>
<comment type="function">
    <text evidence="2">E2 component of the 2-oxoglutarate dehydrogenase (OGDH) complex which catalyzes the second step in the conversion of 2-oxoglutarate to succinyl-CoA and CO(2).</text>
</comment>
<evidence type="ECO:0000256" key="8">
    <source>
        <dbReference type="ARBA" id="ARBA00023315"/>
    </source>
</evidence>
<dbReference type="SUPFAM" id="SSF52777">
    <property type="entry name" value="CoA-dependent acyltransferases"/>
    <property type="match status" value="1"/>
</dbReference>
<comment type="caution">
    <text evidence="12">The sequence shown here is derived from an EMBL/GenBank/DDBJ whole genome shotgun (WGS) entry which is preliminary data.</text>
</comment>
<comment type="pathway">
    <text evidence="3">Amino-acid degradation; L-lysine degradation via saccharopine pathway; glutaryl-CoA from L-lysine: step 6/6.</text>
</comment>
<keyword evidence="6 12" id="KW-0808">Transferase</keyword>
<keyword evidence="7" id="KW-0450">Lipoyl</keyword>
<evidence type="ECO:0000256" key="1">
    <source>
        <dbReference type="ARBA" id="ARBA00001938"/>
    </source>
</evidence>
<dbReference type="PANTHER" id="PTHR43416">
    <property type="entry name" value="DIHYDROLIPOYLLYSINE-RESIDUE SUCCINYLTRANSFERASE COMPONENT OF 2-OXOGLUTARATE DEHYDROGENASE COMPLEX, MITOCHONDRIAL-RELATED"/>
    <property type="match status" value="1"/>
</dbReference>
<dbReference type="NCBIfam" id="TIGR01347">
    <property type="entry name" value="sucB"/>
    <property type="match status" value="1"/>
</dbReference>
<dbReference type="InterPro" id="IPR011053">
    <property type="entry name" value="Single_hybrid_motif"/>
</dbReference>
<dbReference type="PROSITE" id="PS00189">
    <property type="entry name" value="LIPOYL"/>
    <property type="match status" value="1"/>
</dbReference>
<accession>A0ABX1WTX1</accession>
<comment type="similarity">
    <text evidence="4">Belongs to the 2-oxoacid dehydrogenase family.</text>
</comment>
<dbReference type="RefSeq" id="WP_171594815.1">
    <property type="nucleotide sequence ID" value="NZ_RZNH01000008.1"/>
</dbReference>
<dbReference type="EMBL" id="RZNH01000008">
    <property type="protein sequence ID" value="NOU59538.1"/>
    <property type="molecule type" value="Genomic_DNA"/>
</dbReference>
<sequence>MIEIKIPSPGESISEVEIANWFVADGDIVEKDQDIAEIESDKATLTLVADEGGKIEILAQEGDTVEVGSVACKIDTSFAGKAPSPKAEPAKEEIVEAKESIGSTPAKSVESENYKEVKISPVAKKLMEENQLSVDDVIAGLQRLSKKDIQAVVENQNNQPAAVSAEPKAISREEKRTKMTNLRKKLSARLVSVKNETAMLTTFNEVDMSAVMELRKKYQKKFIDTHDIKLGFMSFFTKAVTEALKAHPMVNSMIDGEEIVTPDFADVAIAVQTPKGLMVPVIRNAESLGLAEIEKKLMELANKARSGKISLDEMTGGTFTITNGGVFGSLLSTPIINPPQSGILGMHNIVERPVAVNGKVEIRPMMYIALSYDHRVIDGKDSVGFLVKIKEMIENPHKMLFDGKDPDSMLLGL</sequence>
<evidence type="ECO:0000256" key="3">
    <source>
        <dbReference type="ARBA" id="ARBA00005145"/>
    </source>
</evidence>
<evidence type="ECO:0000313" key="13">
    <source>
        <dbReference type="Proteomes" id="UP000732105"/>
    </source>
</evidence>
<dbReference type="InterPro" id="IPR001078">
    <property type="entry name" value="2-oxoacid_DH_actylTfrase"/>
</dbReference>
<gene>
    <name evidence="12" type="primary">odhB</name>
    <name evidence="12" type="ORF">ELS83_06885</name>
</gene>
<dbReference type="GO" id="GO:0004149">
    <property type="term" value="F:dihydrolipoyllysine-residue succinyltransferase activity"/>
    <property type="evidence" value="ECO:0007669"/>
    <property type="project" value="UniProtKB-EC"/>
</dbReference>
<evidence type="ECO:0000256" key="2">
    <source>
        <dbReference type="ARBA" id="ARBA00004052"/>
    </source>
</evidence>
<dbReference type="InterPro" id="IPR050537">
    <property type="entry name" value="2-oxoacid_dehydrogenase"/>
</dbReference>
<evidence type="ECO:0000256" key="7">
    <source>
        <dbReference type="ARBA" id="ARBA00022823"/>
    </source>
</evidence>